<proteinExistence type="predicted"/>
<dbReference type="Proteomes" id="UP000029590">
    <property type="component" value="Unassembled WGS sequence"/>
</dbReference>
<dbReference type="GeneID" id="66462398"/>
<organism evidence="3 6">
    <name type="scientific">Burkholderia gladioli</name>
    <name type="common">Pseudomonas marginata</name>
    <name type="synonym">Phytomonas marginata</name>
    <dbReference type="NCBI Taxonomy" id="28095"/>
    <lineage>
        <taxon>Bacteria</taxon>
        <taxon>Pseudomonadati</taxon>
        <taxon>Pseudomonadota</taxon>
        <taxon>Betaproteobacteria</taxon>
        <taxon>Burkholderiales</taxon>
        <taxon>Burkholderiaceae</taxon>
        <taxon>Burkholderia</taxon>
    </lineage>
</organism>
<protein>
    <submittedName>
        <fullName evidence="3">Uncharacterized protein</fullName>
    </submittedName>
</protein>
<reference evidence="2 5" key="1">
    <citation type="submission" date="2014-04" db="EMBL/GenBank/DDBJ databases">
        <authorList>
            <person name="Bishop-Lilly K.A."/>
            <person name="Broomall S.M."/>
            <person name="Chain P.S."/>
            <person name="Chertkov O."/>
            <person name="Coyne S.R."/>
            <person name="Daligault H.E."/>
            <person name="Davenport K.W."/>
            <person name="Erkkila T."/>
            <person name="Frey K.G."/>
            <person name="Gibbons H.S."/>
            <person name="Gu W."/>
            <person name="Jaissle J."/>
            <person name="Johnson S.L."/>
            <person name="Koroleva G.I."/>
            <person name="Ladner J.T."/>
            <person name="Lo C.-C."/>
            <person name="Minogue T.D."/>
            <person name="Munk C."/>
            <person name="Palacios G.F."/>
            <person name="Redden C.L."/>
            <person name="Rosenzweig C.N."/>
            <person name="Scholz M.B."/>
            <person name="Teshima H."/>
            <person name="Xu Y."/>
        </authorList>
    </citation>
    <scope>NUCLEOTIDE SEQUENCE [LARGE SCALE GENOMIC DNA]</scope>
    <source>
        <strain evidence="5">gladioli</strain>
        <strain evidence="2">Gladioli</strain>
    </source>
</reference>
<evidence type="ECO:0000313" key="5">
    <source>
        <dbReference type="Proteomes" id="UP000029590"/>
    </source>
</evidence>
<evidence type="ECO:0000256" key="1">
    <source>
        <dbReference type="SAM" id="MobiDB-lite"/>
    </source>
</evidence>
<dbReference type="Proteomes" id="UP001059745">
    <property type="component" value="Chromosome 2"/>
</dbReference>
<dbReference type="EMBL" id="JPGG01000016">
    <property type="protein sequence ID" value="KGC13717.1"/>
    <property type="molecule type" value="Genomic_DNA"/>
</dbReference>
<accession>A0A095G8L7</accession>
<evidence type="ECO:0000313" key="4">
    <source>
        <dbReference type="EMBL" id="UWX74690.1"/>
    </source>
</evidence>
<gene>
    <name evidence="3" type="ORF">CRM94_02390</name>
    <name evidence="2" type="ORF">DM48_1060</name>
    <name evidence="4" type="ORF">NYZ96_24550</name>
</gene>
<evidence type="ECO:0000313" key="3">
    <source>
        <dbReference type="EMBL" id="PEH41097.1"/>
    </source>
</evidence>
<dbReference type="RefSeq" id="WP_036028486.1">
    <property type="nucleotide sequence ID" value="NZ_CADEPO010000025.1"/>
</dbReference>
<name>A0A095XMP6_BURGA</name>
<reference evidence="3" key="3">
    <citation type="submission" date="2017-09" db="EMBL/GenBank/DDBJ databases">
        <title>FDA dAtabase for Regulatory Grade micrObial Sequences (FDA-ARGOS): Supporting development and validation of Infectious Disease Dx tests.</title>
        <authorList>
            <person name="Minogue T."/>
            <person name="Wolcott M."/>
            <person name="Wasieloski L."/>
            <person name="Aguilar W."/>
            <person name="Moore D."/>
            <person name="Tallon L.J."/>
            <person name="Sadzewicz L."/>
            <person name="Ott S."/>
            <person name="Zhao X."/>
            <person name="Nagaraj S."/>
            <person name="Vavikolanu K."/>
            <person name="Aluvathingal J."/>
            <person name="Nadendla S."/>
            <person name="Sichtig H."/>
        </authorList>
    </citation>
    <scope>NUCLEOTIDE SEQUENCE</scope>
    <source>
        <strain evidence="3">FDAARGOS_390</strain>
    </source>
</reference>
<reference evidence="4" key="4">
    <citation type="submission" date="2022-09" db="EMBL/GenBank/DDBJ databases">
        <title>Genomic of Burkholderia gladioli.</title>
        <authorList>
            <person name="Wu H."/>
        </authorList>
    </citation>
    <scope>NUCLEOTIDE SEQUENCE</scope>
    <source>
        <strain evidence="4">ZN-S4</strain>
    </source>
</reference>
<accession>A0A095XMP6</accession>
<evidence type="ECO:0000313" key="2">
    <source>
        <dbReference type="EMBL" id="KGC13717.1"/>
    </source>
</evidence>
<feature type="region of interest" description="Disordered" evidence="1">
    <location>
        <begin position="1"/>
        <end position="33"/>
    </location>
</feature>
<dbReference type="KEGG" id="bgo:BM43_6707"/>
<dbReference type="EMBL" id="PDDY01000001">
    <property type="protein sequence ID" value="PEH41097.1"/>
    <property type="molecule type" value="Genomic_DNA"/>
</dbReference>
<sequence length="71" mass="8002">MIAISLDAQQRCSRQSGGKQADVRLQPGRARRRQQTARAWRRARLAAAPLRRAFGPCWVGSALRAPLEEEF</sequence>
<dbReference type="Proteomes" id="UP000220629">
    <property type="component" value="Unassembled WGS sequence"/>
</dbReference>
<reference evidence="6" key="2">
    <citation type="submission" date="2017-09" db="EMBL/GenBank/DDBJ databases">
        <title>FDA dAtabase for Regulatory Grade micrObial Sequences (FDA-ARGOS): Supporting development and validation of Infectious Disease Dx tests.</title>
        <authorList>
            <person name="Minogue T."/>
            <person name="Wolcott M."/>
            <person name="Wasieloski L."/>
            <person name="Aguilar W."/>
            <person name="Moore D."/>
            <person name="Tallon L."/>
            <person name="Sadzewicz L."/>
            <person name="Ott S."/>
            <person name="Zhao X."/>
            <person name="Nagaraj S."/>
            <person name="Vavikolanu K."/>
            <person name="Aluvathingal J."/>
            <person name="Nadendla S."/>
            <person name="Sichtig H."/>
        </authorList>
    </citation>
    <scope>NUCLEOTIDE SEQUENCE [LARGE SCALE GENOMIC DNA]</scope>
    <source>
        <strain evidence="6">FDAARGOS_390</strain>
    </source>
</reference>
<dbReference type="AlphaFoldDB" id="A0A095XMP6"/>
<dbReference type="EMBL" id="CP104215">
    <property type="protein sequence ID" value="UWX74690.1"/>
    <property type="molecule type" value="Genomic_DNA"/>
</dbReference>
<evidence type="ECO:0000313" key="6">
    <source>
        <dbReference type="Proteomes" id="UP000220629"/>
    </source>
</evidence>
<feature type="compositionally biased region" description="Polar residues" evidence="1">
    <location>
        <begin position="7"/>
        <end position="18"/>
    </location>
</feature>